<dbReference type="Pfam" id="PF01594">
    <property type="entry name" value="AI-2E_transport"/>
    <property type="match status" value="1"/>
</dbReference>
<protein>
    <submittedName>
        <fullName evidence="7">Sporulation integral membrane protein YtvI</fullName>
    </submittedName>
</protein>
<dbReference type="GO" id="GO:0055085">
    <property type="term" value="P:transmembrane transport"/>
    <property type="evidence" value="ECO:0007669"/>
    <property type="project" value="TreeGrafter"/>
</dbReference>
<organism evidence="7 8">
    <name type="scientific">Cytobacillus kochii</name>
    <dbReference type="NCBI Taxonomy" id="859143"/>
    <lineage>
        <taxon>Bacteria</taxon>
        <taxon>Bacillati</taxon>
        <taxon>Bacillota</taxon>
        <taxon>Bacilli</taxon>
        <taxon>Bacillales</taxon>
        <taxon>Bacillaceae</taxon>
        <taxon>Cytobacillus</taxon>
    </lineage>
</organism>
<feature type="transmembrane region" description="Helical" evidence="6">
    <location>
        <begin position="253"/>
        <end position="276"/>
    </location>
</feature>
<dbReference type="GO" id="GO:0016020">
    <property type="term" value="C:membrane"/>
    <property type="evidence" value="ECO:0007669"/>
    <property type="project" value="UniProtKB-SubCell"/>
</dbReference>
<keyword evidence="3 6" id="KW-0812">Transmembrane</keyword>
<sequence length="376" mass="42076">MKRSHAWMIVRAGVLILTLVLVGWFVIKTFTLTYPFWLAALFAWFLQPLVRLLQSKLRFSSGWASFVGLLGGVLVICGMITGLLFLLIANFKTFFLQIPNWIEGASINVQHFFNTVILPFWQDASGLFNSIGSGNNQAMKQGIMELGSQVGSILGDIGQGVVDWLSQLLLSLPTFFVAFIFFLLSIYFMGKDWGQYRSFFRRILPFRVRVKAKEFNFAIRNRLFGFIRAQFILMIATGIIVFIGLAILRVENIFTLAVIIGIAELLPYLGTGTILIPWSVYLLITGDVRLGVGIAIVYGVTLVVRQLLEPKVLSSSMDLNPVAVLISLFVGLQLFGAFGLFIGPVTLVLLIILHDIKITHSIYYFIRDGFQNEKAG</sequence>
<keyword evidence="5 6" id="KW-0472">Membrane</keyword>
<gene>
    <name evidence="7" type="primary">ytvI</name>
    <name evidence="7" type="ORF">CKF48_15855</name>
</gene>
<accession>A0A248TK75</accession>
<reference evidence="7 8" key="1">
    <citation type="submission" date="2017-08" db="EMBL/GenBank/DDBJ databases">
        <title>Complete Genome Sequence of Bacillus kochii Oregon-R-modENCODE STRAIN BDGP4, isolated from Drosophila melanogaster gut.</title>
        <authorList>
            <person name="Wan K.H."/>
            <person name="Yu C."/>
            <person name="Park S."/>
            <person name="Hammonds A.S."/>
            <person name="Booth B.W."/>
            <person name="Celniker S.E."/>
        </authorList>
    </citation>
    <scope>NUCLEOTIDE SEQUENCE [LARGE SCALE GENOMIC DNA]</scope>
    <source>
        <strain evidence="7 8">BDGP4</strain>
    </source>
</reference>
<dbReference type="RefSeq" id="WP_095372198.1">
    <property type="nucleotide sequence ID" value="NZ_CP022983.1"/>
</dbReference>
<feature type="transmembrane region" description="Helical" evidence="6">
    <location>
        <begin position="7"/>
        <end position="27"/>
    </location>
</feature>
<evidence type="ECO:0000313" key="7">
    <source>
        <dbReference type="EMBL" id="ASV68628.1"/>
    </source>
</evidence>
<comment type="similarity">
    <text evidence="2">Belongs to the autoinducer-2 exporter (AI-2E) (TC 2.A.86) family.</text>
</comment>
<feature type="transmembrane region" description="Helical" evidence="6">
    <location>
        <begin position="65"/>
        <end position="89"/>
    </location>
</feature>
<dbReference type="EMBL" id="CP022983">
    <property type="protein sequence ID" value="ASV68628.1"/>
    <property type="molecule type" value="Genomic_DNA"/>
</dbReference>
<evidence type="ECO:0000256" key="1">
    <source>
        <dbReference type="ARBA" id="ARBA00004141"/>
    </source>
</evidence>
<feature type="transmembrane region" description="Helical" evidence="6">
    <location>
        <begin position="168"/>
        <end position="189"/>
    </location>
</feature>
<feature type="transmembrane region" description="Helical" evidence="6">
    <location>
        <begin position="33"/>
        <end position="53"/>
    </location>
</feature>
<dbReference type="KEGG" id="bko:CKF48_15855"/>
<dbReference type="PANTHER" id="PTHR21716:SF68">
    <property type="entry name" value="TRANSPORT PROTEIN YTVI-RELATED"/>
    <property type="match status" value="1"/>
</dbReference>
<evidence type="ECO:0000256" key="2">
    <source>
        <dbReference type="ARBA" id="ARBA00009773"/>
    </source>
</evidence>
<dbReference type="InterPro" id="IPR014227">
    <property type="entry name" value="YtvI-like"/>
</dbReference>
<evidence type="ECO:0000313" key="8">
    <source>
        <dbReference type="Proteomes" id="UP000215137"/>
    </source>
</evidence>
<dbReference type="OrthoDB" id="9774361at2"/>
<dbReference type="PANTHER" id="PTHR21716">
    <property type="entry name" value="TRANSMEMBRANE PROTEIN"/>
    <property type="match status" value="1"/>
</dbReference>
<evidence type="ECO:0000256" key="4">
    <source>
        <dbReference type="ARBA" id="ARBA00022989"/>
    </source>
</evidence>
<evidence type="ECO:0000256" key="6">
    <source>
        <dbReference type="SAM" id="Phobius"/>
    </source>
</evidence>
<name>A0A248TK75_9BACI</name>
<evidence type="ECO:0000256" key="5">
    <source>
        <dbReference type="ARBA" id="ARBA00023136"/>
    </source>
</evidence>
<dbReference type="Proteomes" id="UP000215137">
    <property type="component" value="Chromosome"/>
</dbReference>
<dbReference type="AlphaFoldDB" id="A0A248TK75"/>
<comment type="subcellular location">
    <subcellularLocation>
        <location evidence="1">Membrane</location>
        <topology evidence="1">Multi-pass membrane protein</topology>
    </subcellularLocation>
</comment>
<keyword evidence="8" id="KW-1185">Reference proteome</keyword>
<dbReference type="NCBIfam" id="TIGR02872">
    <property type="entry name" value="spore_ytvI"/>
    <property type="match status" value="1"/>
</dbReference>
<feature type="transmembrane region" description="Helical" evidence="6">
    <location>
        <begin position="328"/>
        <end position="353"/>
    </location>
</feature>
<proteinExistence type="inferred from homology"/>
<keyword evidence="4 6" id="KW-1133">Transmembrane helix</keyword>
<feature type="transmembrane region" description="Helical" evidence="6">
    <location>
        <begin position="288"/>
        <end position="308"/>
    </location>
</feature>
<dbReference type="InterPro" id="IPR002549">
    <property type="entry name" value="AI-2E-like"/>
</dbReference>
<feature type="transmembrane region" description="Helical" evidence="6">
    <location>
        <begin position="223"/>
        <end position="247"/>
    </location>
</feature>
<evidence type="ECO:0000256" key="3">
    <source>
        <dbReference type="ARBA" id="ARBA00022692"/>
    </source>
</evidence>